<dbReference type="AlphaFoldDB" id="A0A482TCN3"/>
<dbReference type="NCBIfam" id="NF038402">
    <property type="entry name" value="TroA_like"/>
    <property type="match status" value="1"/>
</dbReference>
<dbReference type="InterPro" id="IPR054828">
    <property type="entry name" value="Vit_B12_bind_prot"/>
</dbReference>
<gene>
    <name evidence="4" type="ORF">ELS19_11995</name>
</gene>
<dbReference type="SUPFAM" id="SSF53807">
    <property type="entry name" value="Helical backbone' metal receptor"/>
    <property type="match status" value="1"/>
</dbReference>
<evidence type="ECO:0000256" key="1">
    <source>
        <dbReference type="ARBA" id="ARBA00022729"/>
    </source>
</evidence>
<feature type="region of interest" description="Disordered" evidence="2">
    <location>
        <begin position="310"/>
        <end position="354"/>
    </location>
</feature>
<dbReference type="PANTHER" id="PTHR30535">
    <property type="entry name" value="VITAMIN B12-BINDING PROTEIN"/>
    <property type="match status" value="1"/>
</dbReference>
<sequence>MRLRTLTFVTLLFVAAIVPATGAATAGAASMQTDSCTFPYTATDATGTEVTLDSDPERVVTLNPSAAQTMWELGASDEVVGVSKYATYLDGADEKQNVSGANGPSVERVLDANPDVVLVPNSTYAFAKDRVDQIRAQGTTVFVFETGSSLSFVANKTEQIGRLTGNCEAGRQSAQEIRNSADLMREVLADEDKPVALNYFYTYTSGSNTFIGDVMTTAGLTNGAAEANITGFAPINTETVVEMNPEYIIVPTGATVPDTEAWNSTTAVQEGNIIEVNSNYLQQPAPRSVDAAETIMQAVHPEAFEEYQSMKAEAEATTTESTETTTQTTTAQSTTTQAVTDTTTSAQTATGADTPGFGVALTLVSMLAAALLATRR</sequence>
<dbReference type="InterPro" id="IPR026469">
    <property type="entry name" value="Peripla_PGF_1"/>
</dbReference>
<dbReference type="InterPro" id="IPR026371">
    <property type="entry name" value="PGF_CTERM"/>
</dbReference>
<dbReference type="RefSeq" id="WP_129784953.1">
    <property type="nucleotide sequence ID" value="NZ_RZHH01000002.1"/>
</dbReference>
<dbReference type="PROSITE" id="PS50983">
    <property type="entry name" value="FE_B12_PBP"/>
    <property type="match status" value="1"/>
</dbReference>
<dbReference type="Pfam" id="PF18204">
    <property type="entry name" value="PGF-CTERM"/>
    <property type="match status" value="1"/>
</dbReference>
<dbReference type="InterPro" id="IPR002491">
    <property type="entry name" value="ABC_transptr_periplasmic_BD"/>
</dbReference>
<dbReference type="GO" id="GO:0071281">
    <property type="term" value="P:cellular response to iron ion"/>
    <property type="evidence" value="ECO:0007669"/>
    <property type="project" value="TreeGrafter"/>
</dbReference>
<evidence type="ECO:0000256" key="2">
    <source>
        <dbReference type="SAM" id="MobiDB-lite"/>
    </source>
</evidence>
<dbReference type="PANTHER" id="PTHR30535:SF34">
    <property type="entry name" value="MOLYBDATE-BINDING PROTEIN MOLA"/>
    <property type="match status" value="1"/>
</dbReference>
<keyword evidence="1" id="KW-0732">Signal</keyword>
<proteinExistence type="predicted"/>
<organism evidence="4 5">
    <name type="scientific">Halogeometricum borinquense</name>
    <dbReference type="NCBI Taxonomy" id="60847"/>
    <lineage>
        <taxon>Archaea</taxon>
        <taxon>Methanobacteriati</taxon>
        <taxon>Methanobacteriota</taxon>
        <taxon>Stenosarchaea group</taxon>
        <taxon>Halobacteria</taxon>
        <taxon>Halobacteriales</taxon>
        <taxon>Haloferacaceae</taxon>
        <taxon>Halogeometricum</taxon>
    </lineage>
</organism>
<feature type="compositionally biased region" description="Low complexity" evidence="2">
    <location>
        <begin position="315"/>
        <end position="354"/>
    </location>
</feature>
<reference evidence="4 5" key="1">
    <citation type="submission" date="2018-12" db="EMBL/GenBank/DDBJ databases">
        <title>Genome analysis provides insights into bioremediation potentialities of Halogeometricum borinquense strain N11.</title>
        <authorList>
            <person name="Najjari A."/>
            <person name="Youssef N."/>
            <person name="Fhoula I."/>
            <person name="Ben Dhia O."/>
            <person name="Mahjoubi M."/>
            <person name="Ouzari H.I."/>
            <person name="Cherif A."/>
        </authorList>
    </citation>
    <scope>NUCLEOTIDE SEQUENCE [LARGE SCALE GENOMIC DNA]</scope>
    <source>
        <strain evidence="4 5">N11</strain>
    </source>
</reference>
<evidence type="ECO:0000313" key="4">
    <source>
        <dbReference type="EMBL" id="RYJ14597.1"/>
    </source>
</evidence>
<comment type="caution">
    <text evidence="4">The sequence shown here is derived from an EMBL/GenBank/DDBJ whole genome shotgun (WGS) entry which is preliminary data.</text>
</comment>
<dbReference type="InterPro" id="IPR050902">
    <property type="entry name" value="ABC_Transporter_SBP"/>
</dbReference>
<name>A0A482TCN3_9EURY</name>
<accession>A0A482TCN3</accession>
<dbReference type="GO" id="GO:0030115">
    <property type="term" value="C:S-layer"/>
    <property type="evidence" value="ECO:0007669"/>
    <property type="project" value="UniProtKB-SubCell"/>
</dbReference>
<dbReference type="Gene3D" id="3.40.50.1980">
    <property type="entry name" value="Nitrogenase molybdenum iron protein domain"/>
    <property type="match status" value="2"/>
</dbReference>
<dbReference type="GO" id="GO:0005886">
    <property type="term" value="C:plasma membrane"/>
    <property type="evidence" value="ECO:0007669"/>
    <property type="project" value="UniProtKB-SubCell"/>
</dbReference>
<evidence type="ECO:0000313" key="5">
    <source>
        <dbReference type="Proteomes" id="UP000294028"/>
    </source>
</evidence>
<dbReference type="NCBIfam" id="TIGR04281">
    <property type="entry name" value="peripla_PGF_1"/>
    <property type="match status" value="1"/>
</dbReference>
<dbReference type="Proteomes" id="UP000294028">
    <property type="component" value="Unassembled WGS sequence"/>
</dbReference>
<dbReference type="NCBIfam" id="TIGR04126">
    <property type="entry name" value="PGF_CTERM"/>
    <property type="match status" value="1"/>
</dbReference>
<dbReference type="EMBL" id="RZHH01000002">
    <property type="protein sequence ID" value="RYJ14597.1"/>
    <property type="molecule type" value="Genomic_DNA"/>
</dbReference>
<dbReference type="Pfam" id="PF01497">
    <property type="entry name" value="Peripla_BP_2"/>
    <property type="match status" value="1"/>
</dbReference>
<evidence type="ECO:0000259" key="3">
    <source>
        <dbReference type="PROSITE" id="PS50983"/>
    </source>
</evidence>
<feature type="domain" description="Fe/B12 periplasmic-binding" evidence="3">
    <location>
        <begin position="58"/>
        <end position="303"/>
    </location>
</feature>
<protein>
    <submittedName>
        <fullName evidence="4">PGF-CTERM sorting domain-containing protein</fullName>
    </submittedName>
</protein>